<feature type="transmembrane region" description="Helical" evidence="1">
    <location>
        <begin position="235"/>
        <end position="256"/>
    </location>
</feature>
<keyword evidence="1" id="KW-0472">Membrane</keyword>
<keyword evidence="1" id="KW-1133">Transmembrane helix</keyword>
<organism evidence="2 3">
    <name type="scientific">Paenibacillus shirakamiensis</name>
    <dbReference type="NCBI Taxonomy" id="1265935"/>
    <lineage>
        <taxon>Bacteria</taxon>
        <taxon>Bacillati</taxon>
        <taxon>Bacillota</taxon>
        <taxon>Bacilli</taxon>
        <taxon>Bacillales</taxon>
        <taxon>Paenibacillaceae</taxon>
        <taxon>Paenibacillus</taxon>
    </lineage>
</organism>
<sequence length="261" mass="29974">MKWISKGITPYYLAQLYSSMNRLLMIVFVLAFTLWNLVEMRSIPDSTVEDVLIHTFWGHGHSYVEPLPFFAMFMSHILPIYMLSTFLEHEQEGYSLILTVRLRSKRRWALSILGTSTLFLISYSLLLPTCSLFIAIIARMPLGKSIEHPNTHLGTTELVLYITGMTVLDLMLQFFFLFVIFLLYRQVTIGFVVILLLYGLYLLPFSWVQYTPVGMSSLSQHSLFTNGSQGLSENFILLLLAGLIALLLSYILLAGYKKRFQ</sequence>
<feature type="transmembrane region" description="Helical" evidence="1">
    <location>
        <begin position="191"/>
        <end position="210"/>
    </location>
</feature>
<accession>A0ABS4JKM3</accession>
<keyword evidence="3" id="KW-1185">Reference proteome</keyword>
<keyword evidence="1" id="KW-0812">Transmembrane</keyword>
<proteinExistence type="predicted"/>
<feature type="transmembrane region" description="Helical" evidence="1">
    <location>
        <begin position="108"/>
        <end position="138"/>
    </location>
</feature>
<dbReference type="RefSeq" id="WP_209865013.1">
    <property type="nucleotide sequence ID" value="NZ_JAGGLD010000007.1"/>
</dbReference>
<name>A0ABS4JKM3_9BACL</name>
<comment type="caution">
    <text evidence="2">The sequence shown here is derived from an EMBL/GenBank/DDBJ whole genome shotgun (WGS) entry which is preliminary data.</text>
</comment>
<evidence type="ECO:0000313" key="2">
    <source>
        <dbReference type="EMBL" id="MBP2002264.1"/>
    </source>
</evidence>
<evidence type="ECO:0008006" key="4">
    <source>
        <dbReference type="Google" id="ProtNLM"/>
    </source>
</evidence>
<dbReference type="Proteomes" id="UP001519288">
    <property type="component" value="Unassembled WGS sequence"/>
</dbReference>
<protein>
    <recommendedName>
        <fullName evidence="4">ABC transporter permease</fullName>
    </recommendedName>
</protein>
<feature type="transmembrane region" description="Helical" evidence="1">
    <location>
        <begin position="67"/>
        <end position="87"/>
    </location>
</feature>
<dbReference type="EMBL" id="JAGGLD010000007">
    <property type="protein sequence ID" value="MBP2002264.1"/>
    <property type="molecule type" value="Genomic_DNA"/>
</dbReference>
<gene>
    <name evidence="2" type="ORF">J2Z69_003336</name>
</gene>
<feature type="transmembrane region" description="Helical" evidence="1">
    <location>
        <begin position="21"/>
        <end position="38"/>
    </location>
</feature>
<evidence type="ECO:0000313" key="3">
    <source>
        <dbReference type="Proteomes" id="UP001519288"/>
    </source>
</evidence>
<reference evidence="2 3" key="1">
    <citation type="submission" date="2021-03" db="EMBL/GenBank/DDBJ databases">
        <title>Genomic Encyclopedia of Type Strains, Phase IV (KMG-IV): sequencing the most valuable type-strain genomes for metagenomic binning, comparative biology and taxonomic classification.</title>
        <authorList>
            <person name="Goeker M."/>
        </authorList>
    </citation>
    <scope>NUCLEOTIDE SEQUENCE [LARGE SCALE GENOMIC DNA]</scope>
    <source>
        <strain evidence="2 3">DSM 26806</strain>
    </source>
</reference>
<evidence type="ECO:0000256" key="1">
    <source>
        <dbReference type="SAM" id="Phobius"/>
    </source>
</evidence>
<feature type="transmembrane region" description="Helical" evidence="1">
    <location>
        <begin position="158"/>
        <end position="184"/>
    </location>
</feature>